<comment type="caution">
    <text evidence="1">The sequence shown here is derived from an EMBL/GenBank/DDBJ whole genome shotgun (WGS) entry which is preliminary data.</text>
</comment>
<evidence type="ECO:0000313" key="1">
    <source>
        <dbReference type="EMBL" id="MDE8648151.1"/>
    </source>
</evidence>
<accession>A0AAW6LRR0</accession>
<dbReference type="Proteomes" id="UP001217325">
    <property type="component" value="Unassembled WGS sequence"/>
</dbReference>
<organism evidence="1 2">
    <name type="scientific">Rhodococcus qingshengii</name>
    <dbReference type="NCBI Taxonomy" id="334542"/>
    <lineage>
        <taxon>Bacteria</taxon>
        <taxon>Bacillati</taxon>
        <taxon>Actinomycetota</taxon>
        <taxon>Actinomycetes</taxon>
        <taxon>Mycobacteriales</taxon>
        <taxon>Nocardiaceae</taxon>
        <taxon>Rhodococcus</taxon>
        <taxon>Rhodococcus erythropolis group</taxon>
    </lineage>
</organism>
<name>A0AAW6LRR0_RHOSG</name>
<dbReference type="EMBL" id="JARDXE010000017">
    <property type="protein sequence ID" value="MDE8648151.1"/>
    <property type="molecule type" value="Genomic_DNA"/>
</dbReference>
<reference evidence="1" key="1">
    <citation type="submission" date="2023-02" db="EMBL/GenBank/DDBJ databases">
        <title>A novel hydrolase synthesized by Rhodococcus erythropolis HQ is responsible for the detoxification of Zearalenone.</title>
        <authorList>
            <person name="Hu J."/>
            <person name="Xu J."/>
        </authorList>
    </citation>
    <scope>NUCLEOTIDE SEQUENCE</scope>
    <source>
        <strain evidence="1">HQ</strain>
    </source>
</reference>
<dbReference type="AlphaFoldDB" id="A0AAW6LRR0"/>
<proteinExistence type="predicted"/>
<evidence type="ECO:0000313" key="2">
    <source>
        <dbReference type="Proteomes" id="UP001217325"/>
    </source>
</evidence>
<dbReference type="RefSeq" id="WP_275232389.1">
    <property type="nucleotide sequence ID" value="NZ_JARDXE010000017.1"/>
</dbReference>
<gene>
    <name evidence="1" type="ORF">PXH69_24595</name>
</gene>
<protein>
    <submittedName>
        <fullName evidence="1">Uncharacterized protein</fullName>
    </submittedName>
</protein>
<sequence>MSYLPSPPEKHFWQVSYNPNWQVLKIQLRRKYPLIFSDPVEVTDVERTKSRDDRSTYVWRWGNTEFDTLEAAVIFMCELLLNDHAAKVIPEEVSAILGSHHHVKG</sequence>